<dbReference type="RefSeq" id="WP_160874488.1">
    <property type="nucleotide sequence ID" value="NZ_WUEK01000001.1"/>
</dbReference>
<name>A0A6L7ERQ5_9ACTN</name>
<protein>
    <submittedName>
        <fullName evidence="2">Uncharacterized protein</fullName>
    </submittedName>
</protein>
<dbReference type="AlphaFoldDB" id="A0A6L7ERQ5"/>
<keyword evidence="1" id="KW-0812">Transmembrane</keyword>
<dbReference type="Proteomes" id="UP000473325">
    <property type="component" value="Unassembled WGS sequence"/>
</dbReference>
<dbReference type="EMBL" id="WUEK01000001">
    <property type="protein sequence ID" value="MXG88258.1"/>
    <property type="molecule type" value="Genomic_DNA"/>
</dbReference>
<keyword evidence="3" id="KW-1185">Reference proteome</keyword>
<proteinExistence type="predicted"/>
<feature type="transmembrane region" description="Helical" evidence="1">
    <location>
        <begin position="12"/>
        <end position="34"/>
    </location>
</feature>
<evidence type="ECO:0000313" key="2">
    <source>
        <dbReference type="EMBL" id="MXG88258.1"/>
    </source>
</evidence>
<comment type="caution">
    <text evidence="2">The sequence shown here is derived from an EMBL/GenBank/DDBJ whole genome shotgun (WGS) entry which is preliminary data.</text>
</comment>
<keyword evidence="1" id="KW-0472">Membrane</keyword>
<reference evidence="2 3" key="1">
    <citation type="submission" date="2019-12" db="EMBL/GenBank/DDBJ databases">
        <authorList>
            <person name="Kun Z."/>
        </authorList>
    </citation>
    <scope>NUCLEOTIDE SEQUENCE [LARGE SCALE GENOMIC DNA]</scope>
    <source>
        <strain evidence="2 3">YIM 123512</strain>
    </source>
</reference>
<gene>
    <name evidence="2" type="ORF">GRQ65_01680</name>
</gene>
<keyword evidence="1" id="KW-1133">Transmembrane helix</keyword>
<evidence type="ECO:0000256" key="1">
    <source>
        <dbReference type="SAM" id="Phobius"/>
    </source>
</evidence>
<accession>A0A6L7ERQ5</accession>
<evidence type="ECO:0000313" key="3">
    <source>
        <dbReference type="Proteomes" id="UP000473325"/>
    </source>
</evidence>
<sequence length="59" mass="6394">MLFDLSGVTALSIVIVVIAAAASLTALASIAVSLTRHHRVRLARHQSIPAYYRRLTLAH</sequence>
<organism evidence="2 3">
    <name type="scientific">Nocardioides flavescens</name>
    <dbReference type="NCBI Taxonomy" id="2691959"/>
    <lineage>
        <taxon>Bacteria</taxon>
        <taxon>Bacillati</taxon>
        <taxon>Actinomycetota</taxon>
        <taxon>Actinomycetes</taxon>
        <taxon>Propionibacteriales</taxon>
        <taxon>Nocardioidaceae</taxon>
        <taxon>Nocardioides</taxon>
    </lineage>
</organism>